<keyword evidence="7 9" id="KW-0067">ATP-binding</keyword>
<comment type="similarity">
    <text evidence="2 9">Belongs to the folylpolyglutamate synthase family.</text>
</comment>
<dbReference type="PANTHER" id="PTHR11136">
    <property type="entry name" value="FOLYLPOLYGLUTAMATE SYNTHASE-RELATED"/>
    <property type="match status" value="1"/>
</dbReference>
<organism evidence="11 12">
    <name type="scientific">Trichoglossum hirsutum</name>
    <dbReference type="NCBI Taxonomy" id="265104"/>
    <lineage>
        <taxon>Eukaryota</taxon>
        <taxon>Fungi</taxon>
        <taxon>Dikarya</taxon>
        <taxon>Ascomycota</taxon>
        <taxon>Pezizomycotina</taxon>
        <taxon>Geoglossomycetes</taxon>
        <taxon>Geoglossales</taxon>
        <taxon>Geoglossaceae</taxon>
        <taxon>Trichoglossum</taxon>
    </lineage>
</organism>
<reference evidence="11" key="1">
    <citation type="submission" date="2021-03" db="EMBL/GenBank/DDBJ databases">
        <title>Comparative genomics and phylogenomic investigation of the class Geoglossomycetes provide insights into ecological specialization and systematics.</title>
        <authorList>
            <person name="Melie T."/>
            <person name="Pirro S."/>
            <person name="Miller A.N."/>
            <person name="Quandt A."/>
        </authorList>
    </citation>
    <scope>NUCLEOTIDE SEQUENCE</scope>
    <source>
        <strain evidence="11">CAQ_001_2017</strain>
    </source>
</reference>
<keyword evidence="8" id="KW-0460">Magnesium</keyword>
<dbReference type="GO" id="GO:0005739">
    <property type="term" value="C:mitochondrion"/>
    <property type="evidence" value="ECO:0007669"/>
    <property type="project" value="TreeGrafter"/>
</dbReference>
<dbReference type="GO" id="GO:0005829">
    <property type="term" value="C:cytosol"/>
    <property type="evidence" value="ECO:0007669"/>
    <property type="project" value="TreeGrafter"/>
</dbReference>
<dbReference type="SUPFAM" id="SSF53623">
    <property type="entry name" value="MurD-like peptide ligases, catalytic domain"/>
    <property type="match status" value="1"/>
</dbReference>
<evidence type="ECO:0000256" key="8">
    <source>
        <dbReference type="ARBA" id="ARBA00022842"/>
    </source>
</evidence>
<dbReference type="GO" id="GO:0004326">
    <property type="term" value="F:tetrahydrofolylpolyglutamate synthase activity"/>
    <property type="evidence" value="ECO:0007669"/>
    <property type="project" value="InterPro"/>
</dbReference>
<protein>
    <recommendedName>
        <fullName evidence="9">Dihydrofolate synthetase</fullName>
        <ecNumber evidence="9">6.3.2.12</ecNumber>
    </recommendedName>
</protein>
<accession>A0A9P8IIP6</accession>
<evidence type="ECO:0000256" key="3">
    <source>
        <dbReference type="ARBA" id="ARBA00022563"/>
    </source>
</evidence>
<dbReference type="GO" id="GO:0006730">
    <property type="term" value="P:one-carbon metabolic process"/>
    <property type="evidence" value="ECO:0007669"/>
    <property type="project" value="UniProtKB-KW"/>
</dbReference>
<dbReference type="Gene3D" id="3.90.190.20">
    <property type="entry name" value="Mur ligase, C-terminal domain"/>
    <property type="match status" value="1"/>
</dbReference>
<dbReference type="FunFam" id="3.90.190.20:FF:000010">
    <property type="entry name" value="Dihydrofolate synthetase"/>
    <property type="match status" value="1"/>
</dbReference>
<dbReference type="NCBIfam" id="TIGR01499">
    <property type="entry name" value="folC"/>
    <property type="match status" value="1"/>
</dbReference>
<keyword evidence="6 9" id="KW-0547">Nucleotide-binding</keyword>
<dbReference type="PROSITE" id="PS01012">
    <property type="entry name" value="FOLYLPOLYGLU_SYNT_2"/>
    <property type="match status" value="1"/>
</dbReference>
<evidence type="ECO:0000313" key="12">
    <source>
        <dbReference type="Proteomes" id="UP000750711"/>
    </source>
</evidence>
<evidence type="ECO:0000256" key="4">
    <source>
        <dbReference type="ARBA" id="ARBA00022598"/>
    </source>
</evidence>
<sequence length="419" mass="45141">MTIQLGLARVSRLLKHSALPWRSVHVAGTNGKGSICAYVSAMLQAGGVRCGRFTSPHLVDRWDCISVDGKVVDEGLFREVEGTVRRRDLARAVRATEFELITATAFELFTREKVRVAVVECGLGGRLDATNVLEKPLVAIISKIGLDHQSFLGDTVEEIAKEKAGIMKPGVPCVVDATNTRSVINVLRTCARLAGTRLTMASLEAEDELAWRGIQELDLEDHQRANLNCAIVALKLALRQLNEQLDVQKSIAALRDVRWPGRLQRVSIRSLTGRTQDILLDGAHNTQSAEALGSYVDRKVRTTGQSVTWVIAASTGKNLEGLLQSLLKPGDNVVAVEFGAVDSMPWVSPTTATAILETTGSILKGSEGRRHDAKRDVSGALRLATSISAGGPLVVAGSLYLVSDVIRLLREAEQAGVSS</sequence>
<dbReference type="InterPro" id="IPR018109">
    <property type="entry name" value="Folylpolyglutamate_synth_CS"/>
</dbReference>
<dbReference type="Gene3D" id="3.40.1190.10">
    <property type="entry name" value="Mur-like, catalytic domain"/>
    <property type="match status" value="1"/>
</dbReference>
<evidence type="ECO:0000256" key="1">
    <source>
        <dbReference type="ARBA" id="ARBA00005150"/>
    </source>
</evidence>
<comment type="catalytic activity">
    <reaction evidence="9">
        <text>7,8-dihydropteroate + L-glutamate + ATP = 7,8-dihydrofolate + ADP + phosphate + H(+)</text>
        <dbReference type="Rhea" id="RHEA:23584"/>
        <dbReference type="ChEBI" id="CHEBI:15378"/>
        <dbReference type="ChEBI" id="CHEBI:17839"/>
        <dbReference type="ChEBI" id="CHEBI:29985"/>
        <dbReference type="ChEBI" id="CHEBI:30616"/>
        <dbReference type="ChEBI" id="CHEBI:43474"/>
        <dbReference type="ChEBI" id="CHEBI:57451"/>
        <dbReference type="ChEBI" id="CHEBI:456216"/>
        <dbReference type="EC" id="6.3.2.12"/>
    </reaction>
</comment>
<dbReference type="FunFam" id="3.40.1190.10:FF:000010">
    <property type="entry name" value="Dihydrofolate synthetase"/>
    <property type="match status" value="1"/>
</dbReference>
<keyword evidence="3 9" id="KW-0554">One-carbon metabolism</keyword>
<dbReference type="InterPro" id="IPR036565">
    <property type="entry name" value="Mur-like_cat_sf"/>
</dbReference>
<keyword evidence="5" id="KW-0479">Metal-binding</keyword>
<dbReference type="InterPro" id="IPR036615">
    <property type="entry name" value="Mur_ligase_C_dom_sf"/>
</dbReference>
<keyword evidence="4 9" id="KW-0436">Ligase</keyword>
<comment type="caution">
    <text evidence="11">The sequence shown here is derived from an EMBL/GenBank/DDBJ whole genome shotgun (WGS) entry which is preliminary data.</text>
</comment>
<evidence type="ECO:0000259" key="10">
    <source>
        <dbReference type="Pfam" id="PF08245"/>
    </source>
</evidence>
<evidence type="ECO:0000256" key="7">
    <source>
        <dbReference type="ARBA" id="ARBA00022840"/>
    </source>
</evidence>
<dbReference type="Pfam" id="PF08245">
    <property type="entry name" value="Mur_ligase_M"/>
    <property type="match status" value="1"/>
</dbReference>
<dbReference type="EC" id="6.3.2.12" evidence="9"/>
<dbReference type="InterPro" id="IPR013221">
    <property type="entry name" value="Mur_ligase_cen"/>
</dbReference>
<dbReference type="GO" id="GO:0005524">
    <property type="term" value="F:ATP binding"/>
    <property type="evidence" value="ECO:0007669"/>
    <property type="project" value="UniProtKB-KW"/>
</dbReference>
<dbReference type="AlphaFoldDB" id="A0A9P8IIP6"/>
<dbReference type="GO" id="GO:0046872">
    <property type="term" value="F:metal ion binding"/>
    <property type="evidence" value="ECO:0007669"/>
    <property type="project" value="UniProtKB-KW"/>
</dbReference>
<evidence type="ECO:0000256" key="6">
    <source>
        <dbReference type="ARBA" id="ARBA00022741"/>
    </source>
</evidence>
<evidence type="ECO:0000313" key="11">
    <source>
        <dbReference type="EMBL" id="KAH0555655.1"/>
    </source>
</evidence>
<gene>
    <name evidence="11" type="ORF">GP486_006400</name>
</gene>
<name>A0A9P8IIP6_9PEZI</name>
<feature type="domain" description="Mur ligase central" evidence="10">
    <location>
        <begin position="26"/>
        <end position="171"/>
    </location>
</feature>
<dbReference type="SUPFAM" id="SSF53244">
    <property type="entry name" value="MurD-like peptide ligases, peptide-binding domain"/>
    <property type="match status" value="1"/>
</dbReference>
<dbReference type="PANTHER" id="PTHR11136:SF0">
    <property type="entry name" value="DIHYDROFOLATE SYNTHETASE-RELATED"/>
    <property type="match status" value="1"/>
</dbReference>
<evidence type="ECO:0000256" key="5">
    <source>
        <dbReference type="ARBA" id="ARBA00022723"/>
    </source>
</evidence>
<evidence type="ECO:0000256" key="2">
    <source>
        <dbReference type="ARBA" id="ARBA00008276"/>
    </source>
</evidence>
<dbReference type="EMBL" id="JAGHQM010001431">
    <property type="protein sequence ID" value="KAH0555655.1"/>
    <property type="molecule type" value="Genomic_DNA"/>
</dbReference>
<dbReference type="InterPro" id="IPR001645">
    <property type="entry name" value="Folylpolyglutamate_synth"/>
</dbReference>
<comment type="pathway">
    <text evidence="1 9">Cofactor biosynthesis; tetrahydrofolylpolyglutamate biosynthesis.</text>
</comment>
<dbReference type="Proteomes" id="UP000750711">
    <property type="component" value="Unassembled WGS sequence"/>
</dbReference>
<dbReference type="GO" id="GO:0008841">
    <property type="term" value="F:dihydrofolate synthase activity"/>
    <property type="evidence" value="ECO:0007669"/>
    <property type="project" value="UniProtKB-EC"/>
</dbReference>
<keyword evidence="12" id="KW-1185">Reference proteome</keyword>
<proteinExistence type="inferred from homology"/>
<dbReference type="PIRSF" id="PIRSF001563">
    <property type="entry name" value="Folylpolyglu_synth"/>
    <property type="match status" value="1"/>
</dbReference>
<evidence type="ECO:0000256" key="9">
    <source>
        <dbReference type="PIRNR" id="PIRNR001563"/>
    </source>
</evidence>